<evidence type="ECO:0000256" key="1">
    <source>
        <dbReference type="SAM" id="MobiDB-lite"/>
    </source>
</evidence>
<dbReference type="Pfam" id="PF14016">
    <property type="entry name" value="DUF4232"/>
    <property type="match status" value="1"/>
</dbReference>
<keyword evidence="5" id="KW-1185">Reference proteome</keyword>
<sequence length="253" mass="23843">MTNLLGSKPWISAVAATGAVVALSGCALFEPAGSASPSAATPAVSEAPMSQTPTAEPGATSQAAPDPASASASASPAASAPASEPAGESAGASASAGAVPSPSSSASASTPAAAGTCSAAQLAGAIEDQPGGGAAGSVYRTLVLTNASDQECVVDGYPGVSFVDASGTQIGAAAERDGAAAVPVALAPGGSVTTTLRQTNAQNYGTDCGITPATGLRIYPPGATDSLVLPQEIPACSATSIVLMTVGTLQPAS</sequence>
<dbReference type="EMBL" id="JAROCG010000001">
    <property type="protein sequence ID" value="MDN4609306.1"/>
    <property type="molecule type" value="Genomic_DNA"/>
</dbReference>
<name>A0ABT8JVU7_9MICC</name>
<comment type="caution">
    <text evidence="4">The sequence shown here is derived from an EMBL/GenBank/DDBJ whole genome shotgun (WGS) entry which is preliminary data.</text>
</comment>
<feature type="compositionally biased region" description="Low complexity" evidence="1">
    <location>
        <begin position="35"/>
        <end position="48"/>
    </location>
</feature>
<dbReference type="Proteomes" id="UP001174209">
    <property type="component" value="Unassembled WGS sequence"/>
</dbReference>
<evidence type="ECO:0000313" key="5">
    <source>
        <dbReference type="Proteomes" id="UP001174209"/>
    </source>
</evidence>
<keyword evidence="2" id="KW-0732">Signal</keyword>
<evidence type="ECO:0000313" key="4">
    <source>
        <dbReference type="EMBL" id="MDN4609306.1"/>
    </source>
</evidence>
<dbReference type="InterPro" id="IPR025326">
    <property type="entry name" value="DUF4232"/>
</dbReference>
<organism evidence="4 5">
    <name type="scientific">Arthrobacter burdickii</name>
    <dbReference type="NCBI Taxonomy" id="3035920"/>
    <lineage>
        <taxon>Bacteria</taxon>
        <taxon>Bacillati</taxon>
        <taxon>Actinomycetota</taxon>
        <taxon>Actinomycetes</taxon>
        <taxon>Micrococcales</taxon>
        <taxon>Micrococcaceae</taxon>
        <taxon>Arthrobacter</taxon>
    </lineage>
</organism>
<protein>
    <submittedName>
        <fullName evidence="4">DUF4232 domain-containing protein</fullName>
    </submittedName>
</protein>
<accession>A0ABT8JVU7</accession>
<gene>
    <name evidence="4" type="ORF">P5G52_00325</name>
</gene>
<proteinExistence type="predicted"/>
<evidence type="ECO:0000259" key="3">
    <source>
        <dbReference type="Pfam" id="PF14016"/>
    </source>
</evidence>
<evidence type="ECO:0000256" key="2">
    <source>
        <dbReference type="SAM" id="SignalP"/>
    </source>
</evidence>
<reference evidence="4" key="1">
    <citation type="submission" date="2023-06" db="EMBL/GenBank/DDBJ databases">
        <title>MT1 and MT2 Draft Genomes of Novel Species.</title>
        <authorList>
            <person name="Venkateswaran K."/>
        </authorList>
    </citation>
    <scope>NUCLEOTIDE SEQUENCE</scope>
    <source>
        <strain evidence="4">IIF3SC-B10</strain>
    </source>
</reference>
<dbReference type="RefSeq" id="WP_301224008.1">
    <property type="nucleotide sequence ID" value="NZ_JAROCG010000001.1"/>
</dbReference>
<feature type="signal peptide" evidence="2">
    <location>
        <begin position="1"/>
        <end position="27"/>
    </location>
</feature>
<feature type="region of interest" description="Disordered" evidence="1">
    <location>
        <begin position="35"/>
        <end position="111"/>
    </location>
</feature>
<feature type="chain" id="PRO_5046430939" evidence="2">
    <location>
        <begin position="28"/>
        <end position="253"/>
    </location>
</feature>
<feature type="compositionally biased region" description="Low complexity" evidence="1">
    <location>
        <begin position="59"/>
        <end position="111"/>
    </location>
</feature>
<feature type="domain" description="DUF4232" evidence="3">
    <location>
        <begin position="117"/>
        <end position="247"/>
    </location>
</feature>